<dbReference type="InterPro" id="IPR001294">
    <property type="entry name" value="Phytochrome"/>
</dbReference>
<keyword evidence="8" id="KW-0157">Chromophore</keyword>
<dbReference type="EC" id="2.7.13.3" evidence="3"/>
<evidence type="ECO:0000256" key="5">
    <source>
        <dbReference type="ARBA" id="ARBA00022606"/>
    </source>
</evidence>
<dbReference type="InterPro" id="IPR003661">
    <property type="entry name" value="HisK_dim/P_dom"/>
</dbReference>
<keyword evidence="13" id="KW-1185">Reference proteome</keyword>
<dbReference type="Gene3D" id="3.30.565.10">
    <property type="entry name" value="Histidine kinase-like ATPase, C-terminal domain"/>
    <property type="match status" value="1"/>
</dbReference>
<dbReference type="PANTHER" id="PTHR42878">
    <property type="entry name" value="TWO-COMPONENT HISTIDINE KINASE"/>
    <property type="match status" value="1"/>
</dbReference>
<accession>A0ABP7TXR6</accession>
<gene>
    <name evidence="12" type="ORF">GCM10022212_34880</name>
</gene>
<dbReference type="InterPro" id="IPR003018">
    <property type="entry name" value="GAF"/>
</dbReference>
<dbReference type="PANTHER" id="PTHR42878:SF15">
    <property type="entry name" value="BACTERIOPHYTOCHROME"/>
    <property type="match status" value="1"/>
</dbReference>
<dbReference type="Proteomes" id="UP001501353">
    <property type="component" value="Unassembled WGS sequence"/>
</dbReference>
<dbReference type="Gene3D" id="1.10.287.130">
    <property type="match status" value="1"/>
</dbReference>
<dbReference type="SUPFAM" id="SSF55781">
    <property type="entry name" value="GAF domain-like"/>
    <property type="match status" value="2"/>
</dbReference>
<dbReference type="SMART" id="SM00065">
    <property type="entry name" value="GAF"/>
    <property type="match status" value="1"/>
</dbReference>
<dbReference type="InterPro" id="IPR016132">
    <property type="entry name" value="Phyto_chromo_attachment"/>
</dbReference>
<dbReference type="Pfam" id="PF08446">
    <property type="entry name" value="PAS_2"/>
    <property type="match status" value="1"/>
</dbReference>
<dbReference type="SMART" id="SM00387">
    <property type="entry name" value="HATPase_c"/>
    <property type="match status" value="1"/>
</dbReference>
<dbReference type="PRINTS" id="PR01033">
    <property type="entry name" value="PHYTOCHROME"/>
</dbReference>
<dbReference type="InterPro" id="IPR013515">
    <property type="entry name" value="Phytochrome_cen-reg"/>
</dbReference>
<keyword evidence="9" id="KW-0675">Receptor</keyword>
<feature type="domain" description="Histidine kinase" evidence="11">
    <location>
        <begin position="550"/>
        <end position="784"/>
    </location>
</feature>
<keyword evidence="12" id="KW-0067">ATP-binding</keyword>
<evidence type="ECO:0000256" key="1">
    <source>
        <dbReference type="ARBA" id="ARBA00000085"/>
    </source>
</evidence>
<keyword evidence="5" id="KW-0716">Sensory transduction</keyword>
<dbReference type="InterPro" id="IPR036097">
    <property type="entry name" value="HisK_dim/P_sf"/>
</dbReference>
<dbReference type="Pfam" id="PF00360">
    <property type="entry name" value="PHY"/>
    <property type="match status" value="1"/>
</dbReference>
<dbReference type="InterPro" id="IPR050351">
    <property type="entry name" value="BphY/WalK/GraS-like"/>
</dbReference>
<sequence>MTRTTELPFPYSIKRHSVSVMSCDDEPVQTPGCIQSHGLLLAMHPDTCIVTQVSENCARWTARAVDATLGQPLADIIGAGPAQRIRQLLDGEELVNNPTYAVTTRLPGMAPEDAPLDISVHLSGGMLIVELEPTGRETAAAAPDRDYYTRVKKTMTRLRASTSLAGFCDAIAQEVRGATGLDRAMVYRFHDDESGEIVADAHRDDLHSWLGLRYPASDIPKPAREIFKRISIRPLPDASAELCEIVPLLDPASGRPLDMTYCALRGASVMYTEYLANMGVAATLTMPILRDGVLWGLIVCHNYTPTTMPYDLRAAAEFIGQIASLEIAAAESREHAQYQLRIDTTHHAMMTRMVGTGDMAELTQGAPGLLDGIEASGVATLCRDQWLVVGRTPPEFQLQQLALWLRERLLRDGKRIVVTDALGAAYPLAAQFADMASGMLAVAVSGSLTSDLIIWFRPEQMQTFTWSGNPYDKPQMAGPNGMRLTPRRSFDIWQEEVRGRSQPWKQVEIDAALKLRQWIGDLMVGRAEQLDRLNGELSRSNDELDAFAYVAGHDLKEPLRGIYKNAYYLKQENDASGTSDTLTNERFSTLLRLTVRMDSLLDALLHFARVGRLSLDYEPVDLGVVVGEALDMLGSRLTESGVQVRLPRPLPVVQCDRVRAREIFANLISNAVKYNDKPAPLLEIGYVDAGDINPAAPWPLASSPVQKEALLFYVRDNGIGIEHRHQERVFQIFKRLHPRDAFGGGSGAGLAIARKLVEQHNGRIWFDSTPGVGTTFYFTLEGPPVVLAERRRA</sequence>
<dbReference type="Gene3D" id="3.30.450.20">
    <property type="entry name" value="PAS domain"/>
    <property type="match status" value="1"/>
</dbReference>
<reference evidence="13" key="1">
    <citation type="journal article" date="2019" name="Int. J. Syst. Evol. Microbiol.">
        <title>The Global Catalogue of Microorganisms (GCM) 10K type strain sequencing project: providing services to taxonomists for standard genome sequencing and annotation.</title>
        <authorList>
            <consortium name="The Broad Institute Genomics Platform"/>
            <consortium name="The Broad Institute Genome Sequencing Center for Infectious Disease"/>
            <person name="Wu L."/>
            <person name="Ma J."/>
        </authorList>
    </citation>
    <scope>NUCLEOTIDE SEQUENCE [LARGE SCALE GENOMIC DNA]</scope>
    <source>
        <strain evidence="13">JCM 16673</strain>
    </source>
</reference>
<evidence type="ECO:0000313" key="12">
    <source>
        <dbReference type="EMBL" id="GAA4032854.1"/>
    </source>
</evidence>
<dbReference type="InterPro" id="IPR003594">
    <property type="entry name" value="HATPase_dom"/>
</dbReference>
<dbReference type="Gene3D" id="3.30.450.40">
    <property type="match status" value="1"/>
</dbReference>
<dbReference type="Pfam" id="PF02518">
    <property type="entry name" value="HATPase_c"/>
    <property type="match status" value="1"/>
</dbReference>
<evidence type="ECO:0000256" key="3">
    <source>
        <dbReference type="ARBA" id="ARBA00012438"/>
    </source>
</evidence>
<dbReference type="SUPFAM" id="SSF55785">
    <property type="entry name" value="PYP-like sensor domain (PAS domain)"/>
    <property type="match status" value="1"/>
</dbReference>
<evidence type="ECO:0000256" key="7">
    <source>
        <dbReference type="ARBA" id="ARBA00022777"/>
    </source>
</evidence>
<dbReference type="InterPro" id="IPR043150">
    <property type="entry name" value="Phytochrome_PHY_sf"/>
</dbReference>
<organism evidence="12 13">
    <name type="scientific">Actimicrobium antarcticum</name>
    <dbReference type="NCBI Taxonomy" id="1051899"/>
    <lineage>
        <taxon>Bacteria</taxon>
        <taxon>Pseudomonadati</taxon>
        <taxon>Pseudomonadota</taxon>
        <taxon>Betaproteobacteria</taxon>
        <taxon>Burkholderiales</taxon>
        <taxon>Oxalobacteraceae</taxon>
        <taxon>Actimicrobium</taxon>
    </lineage>
</organism>
<dbReference type="RefSeq" id="WP_344765323.1">
    <property type="nucleotide sequence ID" value="NZ_BAAAZE010000014.1"/>
</dbReference>
<comment type="similarity">
    <text evidence="2">In the N-terminal section; belongs to the phytochrome family.</text>
</comment>
<dbReference type="InterPro" id="IPR029016">
    <property type="entry name" value="GAF-like_dom_sf"/>
</dbReference>
<evidence type="ECO:0000259" key="11">
    <source>
        <dbReference type="PROSITE" id="PS50109"/>
    </source>
</evidence>
<protein>
    <recommendedName>
        <fullName evidence="3">histidine kinase</fullName>
        <ecNumber evidence="3">2.7.13.3</ecNumber>
    </recommendedName>
</protein>
<dbReference type="InterPro" id="IPR005467">
    <property type="entry name" value="His_kinase_dom"/>
</dbReference>
<dbReference type="SUPFAM" id="SSF47384">
    <property type="entry name" value="Homodimeric domain of signal transducing histidine kinase"/>
    <property type="match status" value="1"/>
</dbReference>
<evidence type="ECO:0000259" key="10">
    <source>
        <dbReference type="PROSITE" id="PS50046"/>
    </source>
</evidence>
<dbReference type="GO" id="GO:0005524">
    <property type="term" value="F:ATP binding"/>
    <property type="evidence" value="ECO:0007669"/>
    <property type="project" value="UniProtKB-KW"/>
</dbReference>
<dbReference type="CDD" id="cd00082">
    <property type="entry name" value="HisKA"/>
    <property type="match status" value="1"/>
</dbReference>
<keyword evidence="4" id="KW-0600">Photoreceptor protein</keyword>
<dbReference type="PROSITE" id="PS50109">
    <property type="entry name" value="HIS_KIN"/>
    <property type="match status" value="1"/>
</dbReference>
<dbReference type="Gene3D" id="3.30.450.270">
    <property type="match status" value="1"/>
</dbReference>
<evidence type="ECO:0000256" key="2">
    <source>
        <dbReference type="ARBA" id="ARBA00006402"/>
    </source>
</evidence>
<feature type="domain" description="Phytochrome chromophore attachment site" evidence="10">
    <location>
        <begin position="163"/>
        <end position="321"/>
    </location>
</feature>
<dbReference type="Pfam" id="PF01590">
    <property type="entry name" value="GAF"/>
    <property type="match status" value="1"/>
</dbReference>
<evidence type="ECO:0000313" key="13">
    <source>
        <dbReference type="Proteomes" id="UP001501353"/>
    </source>
</evidence>
<dbReference type="SUPFAM" id="SSF55874">
    <property type="entry name" value="ATPase domain of HSP90 chaperone/DNA topoisomerase II/histidine kinase"/>
    <property type="match status" value="1"/>
</dbReference>
<comment type="catalytic activity">
    <reaction evidence="1">
        <text>ATP + protein L-histidine = ADP + protein N-phospho-L-histidine.</text>
        <dbReference type="EC" id="2.7.13.3"/>
    </reaction>
</comment>
<comment type="caution">
    <text evidence="12">The sequence shown here is derived from an EMBL/GenBank/DDBJ whole genome shotgun (WGS) entry which is preliminary data.</text>
</comment>
<keyword evidence="7" id="KW-0418">Kinase</keyword>
<keyword evidence="12" id="KW-0547">Nucleotide-binding</keyword>
<dbReference type="InterPro" id="IPR036890">
    <property type="entry name" value="HATPase_C_sf"/>
</dbReference>
<evidence type="ECO:0000256" key="8">
    <source>
        <dbReference type="ARBA" id="ARBA00022991"/>
    </source>
</evidence>
<evidence type="ECO:0000256" key="4">
    <source>
        <dbReference type="ARBA" id="ARBA00022543"/>
    </source>
</evidence>
<proteinExistence type="inferred from homology"/>
<evidence type="ECO:0000256" key="6">
    <source>
        <dbReference type="ARBA" id="ARBA00022679"/>
    </source>
</evidence>
<evidence type="ECO:0000256" key="9">
    <source>
        <dbReference type="ARBA" id="ARBA00023170"/>
    </source>
</evidence>
<name>A0ABP7TXR6_9BURK</name>
<keyword evidence="6" id="KW-0808">Transferase</keyword>
<dbReference type="PROSITE" id="PS50046">
    <property type="entry name" value="PHYTOCHROME_2"/>
    <property type="match status" value="1"/>
</dbReference>
<dbReference type="InterPro" id="IPR013654">
    <property type="entry name" value="PAS_2"/>
</dbReference>
<dbReference type="InterPro" id="IPR035965">
    <property type="entry name" value="PAS-like_dom_sf"/>
</dbReference>
<dbReference type="EMBL" id="BAAAZE010000014">
    <property type="protein sequence ID" value="GAA4032854.1"/>
    <property type="molecule type" value="Genomic_DNA"/>
</dbReference>